<evidence type="ECO:0000256" key="1">
    <source>
        <dbReference type="SAM" id="MobiDB-lite"/>
    </source>
</evidence>
<feature type="compositionally biased region" description="Polar residues" evidence="1">
    <location>
        <begin position="245"/>
        <end position="257"/>
    </location>
</feature>
<organism evidence="2 3">
    <name type="scientific">Ascobolus immersus RN42</name>
    <dbReference type="NCBI Taxonomy" id="1160509"/>
    <lineage>
        <taxon>Eukaryota</taxon>
        <taxon>Fungi</taxon>
        <taxon>Dikarya</taxon>
        <taxon>Ascomycota</taxon>
        <taxon>Pezizomycotina</taxon>
        <taxon>Pezizomycetes</taxon>
        <taxon>Pezizales</taxon>
        <taxon>Ascobolaceae</taxon>
        <taxon>Ascobolus</taxon>
    </lineage>
</organism>
<protein>
    <submittedName>
        <fullName evidence="2">Uncharacterized protein</fullName>
    </submittedName>
</protein>
<accession>A0A3N4IBK5</accession>
<feature type="compositionally biased region" description="Low complexity" evidence="1">
    <location>
        <begin position="472"/>
        <end position="489"/>
    </location>
</feature>
<feature type="region of interest" description="Disordered" evidence="1">
    <location>
        <begin position="227"/>
        <end position="317"/>
    </location>
</feature>
<keyword evidence="3" id="KW-1185">Reference proteome</keyword>
<feature type="region of interest" description="Disordered" evidence="1">
    <location>
        <begin position="332"/>
        <end position="592"/>
    </location>
</feature>
<proteinExistence type="predicted"/>
<dbReference type="Proteomes" id="UP000275078">
    <property type="component" value="Unassembled WGS sequence"/>
</dbReference>
<gene>
    <name evidence="2" type="ORF">BJ508DRAFT_326425</name>
</gene>
<sequence length="592" mass="62162">MSLGPSAFKLPFRKKQVVEQDSNAFTASAPPKLGSMPVARSSNLSGSKRPTRKSALPVEQVSEKSDIVEQPDLNPPPPPSTRGSAKPGAFNASQQSQMGAATSAIQTAFNSETPAQSQSRKPRAVLKRQGPSQKSSNGRSQNGEAISATLPVFPSSGTKRGYRGASGNALNLLPPVKDNGSSQVSMAGNVDTYSDEAHEMSSLLRRLASGINRADEALGNPINLNRHFVSPRGASQTPSPLPQNVPRSSSPLCQNVPRSARSRLRGSDGAPALVSPPGVCPPARQAAPSPSAARPLMEQQSAQPPPVDPRHVLMAGPGQPFIQDAYLNEPMDRQSEDNTTPPCNQNPPAKSRRLPTPPPMVVPGTTSAVSTKPGNTVKYIPPSSPPVVPHKRKAGSNTAGPGKKPRTSGPTGGSPLPAPPDLEIPSQVQQKIVPSGAPKPKKSRQPRPVPASNGPAVRRTSSRLAESLSRQAEAVAAAAANAARATAAAPTPTPLSRRSKAYRDGRDASRRDLDHVHKTSDGKMPARSSRSSPIDEVSSKETSSGSSIAESIVVKFRDGPLAGTPVTGRSIQPRYSPRRIGLSARRAQRRKP</sequence>
<dbReference type="AlphaFoldDB" id="A0A3N4IBK5"/>
<feature type="compositionally biased region" description="Low complexity" evidence="1">
    <location>
        <begin position="281"/>
        <end position="295"/>
    </location>
</feature>
<feature type="compositionally biased region" description="Low complexity" evidence="1">
    <location>
        <begin position="540"/>
        <end position="554"/>
    </location>
</feature>
<feature type="compositionally biased region" description="Basic and acidic residues" evidence="1">
    <location>
        <begin position="501"/>
        <end position="521"/>
    </location>
</feature>
<dbReference type="EMBL" id="ML119679">
    <property type="protein sequence ID" value="RPA81530.1"/>
    <property type="molecule type" value="Genomic_DNA"/>
</dbReference>
<feature type="compositionally biased region" description="Polar residues" evidence="1">
    <location>
        <begin position="337"/>
        <end position="348"/>
    </location>
</feature>
<name>A0A3N4IBK5_ASCIM</name>
<feature type="compositionally biased region" description="Polar residues" evidence="1">
    <location>
        <begin position="91"/>
        <end position="119"/>
    </location>
</feature>
<feature type="compositionally biased region" description="Polar residues" evidence="1">
    <location>
        <begin position="130"/>
        <end position="144"/>
    </location>
</feature>
<evidence type="ECO:0000313" key="3">
    <source>
        <dbReference type="Proteomes" id="UP000275078"/>
    </source>
</evidence>
<reference evidence="2 3" key="1">
    <citation type="journal article" date="2018" name="Nat. Ecol. Evol.">
        <title>Pezizomycetes genomes reveal the molecular basis of ectomycorrhizal truffle lifestyle.</title>
        <authorList>
            <person name="Murat C."/>
            <person name="Payen T."/>
            <person name="Noel B."/>
            <person name="Kuo A."/>
            <person name="Morin E."/>
            <person name="Chen J."/>
            <person name="Kohler A."/>
            <person name="Krizsan K."/>
            <person name="Balestrini R."/>
            <person name="Da Silva C."/>
            <person name="Montanini B."/>
            <person name="Hainaut M."/>
            <person name="Levati E."/>
            <person name="Barry K.W."/>
            <person name="Belfiori B."/>
            <person name="Cichocki N."/>
            <person name="Clum A."/>
            <person name="Dockter R.B."/>
            <person name="Fauchery L."/>
            <person name="Guy J."/>
            <person name="Iotti M."/>
            <person name="Le Tacon F."/>
            <person name="Lindquist E.A."/>
            <person name="Lipzen A."/>
            <person name="Malagnac F."/>
            <person name="Mello A."/>
            <person name="Molinier V."/>
            <person name="Miyauchi S."/>
            <person name="Poulain J."/>
            <person name="Riccioni C."/>
            <person name="Rubini A."/>
            <person name="Sitrit Y."/>
            <person name="Splivallo R."/>
            <person name="Traeger S."/>
            <person name="Wang M."/>
            <person name="Zifcakova L."/>
            <person name="Wipf D."/>
            <person name="Zambonelli A."/>
            <person name="Paolocci F."/>
            <person name="Nowrousian M."/>
            <person name="Ottonello S."/>
            <person name="Baldrian P."/>
            <person name="Spatafora J.W."/>
            <person name="Henrissat B."/>
            <person name="Nagy L.G."/>
            <person name="Aury J.M."/>
            <person name="Wincker P."/>
            <person name="Grigoriev I.V."/>
            <person name="Bonfante P."/>
            <person name="Martin F.M."/>
        </authorList>
    </citation>
    <scope>NUCLEOTIDE SEQUENCE [LARGE SCALE GENOMIC DNA]</scope>
    <source>
        <strain evidence="2 3">RN42</strain>
    </source>
</reference>
<evidence type="ECO:0000313" key="2">
    <source>
        <dbReference type="EMBL" id="RPA81530.1"/>
    </source>
</evidence>
<feature type="region of interest" description="Disordered" evidence="1">
    <location>
        <begin position="1"/>
        <end position="162"/>
    </location>
</feature>